<dbReference type="GO" id="GO:0003968">
    <property type="term" value="F:RNA-directed RNA polymerase activity"/>
    <property type="evidence" value="ECO:0007669"/>
    <property type="project" value="UniProtKB-KW"/>
</dbReference>
<organism evidence="5">
    <name type="scientific">Jingmen ascaridia virus 1</name>
    <dbReference type="NCBI Taxonomy" id="1923346"/>
    <lineage>
        <taxon>Viruses</taxon>
        <taxon>Riboviria</taxon>
    </lineage>
</organism>
<feature type="region of interest" description="Disordered" evidence="3">
    <location>
        <begin position="2193"/>
        <end position="2215"/>
    </location>
</feature>
<dbReference type="Pfam" id="PF04196">
    <property type="entry name" value="Bunya_RdRp"/>
    <property type="match status" value="2"/>
</dbReference>
<dbReference type="GO" id="GO:0006351">
    <property type="term" value="P:DNA-templated transcription"/>
    <property type="evidence" value="ECO:0007669"/>
    <property type="project" value="InterPro"/>
</dbReference>
<comment type="similarity">
    <text evidence="2">Belongs to the Bunyavirales RNA polymerase family.</text>
</comment>
<dbReference type="Pfam" id="PF15518">
    <property type="entry name" value="L_protein_N"/>
    <property type="match status" value="1"/>
</dbReference>
<accession>A0A1L3KPF0</accession>
<dbReference type="EMBL" id="KX884767">
    <property type="protein sequence ID" value="APG79256.1"/>
    <property type="molecule type" value="Genomic_RNA"/>
</dbReference>
<dbReference type="InterPro" id="IPR029124">
    <property type="entry name" value="L_protein_N"/>
</dbReference>
<reference evidence="5" key="1">
    <citation type="journal article" date="2016" name="Nature">
        <title>Redefining the invertebrate RNA virosphere.</title>
        <authorList>
            <person name="Shi M."/>
            <person name="Lin X.D."/>
            <person name="Tian J.H."/>
            <person name="Chen L.J."/>
            <person name="Chen X."/>
            <person name="Li C.X."/>
            <person name="Qin X.C."/>
            <person name="Li J."/>
            <person name="Cao J.P."/>
            <person name="Eden J.S."/>
            <person name="Buchmann J."/>
            <person name="Wang W."/>
            <person name="Xu J."/>
            <person name="Holmes E.C."/>
            <person name="Zhang Y.Z."/>
        </authorList>
    </citation>
    <scope>NUCLEOTIDE SEQUENCE</scope>
    <source>
        <strain evidence="5">JMYJCC72107</strain>
    </source>
</reference>
<keyword evidence="1" id="KW-0378">Hydrolase</keyword>
<dbReference type="InterPro" id="IPR007322">
    <property type="entry name" value="RNA_pol_bunyavir"/>
</dbReference>
<protein>
    <submittedName>
        <fullName evidence="5">RNA-dependent RNA polymerase</fullName>
    </submittedName>
</protein>
<evidence type="ECO:0000256" key="2">
    <source>
        <dbReference type="ARBA" id="ARBA00034123"/>
    </source>
</evidence>
<feature type="domain" description="RdRp catalytic" evidence="4">
    <location>
        <begin position="996"/>
        <end position="1192"/>
    </location>
</feature>
<sequence>MPFIQPSTMLRIPSCEVQVTGHFEFEFTILPFRPIAPAMRQPESVSLREESRQIKGPDPIKNFKHDFTFEILASRTDIPLSKIFPGIPMVGGEKTPDFARLYEDTLIIVEFMTYHMHEVPAHVWRLKSKKYEMLINERIKEMQKMSERRNVTRRFAYHTIIVTPTKVYSSIQLEQDLINELSARYRFSQQVIEMLRNQAQGLIPPTEEEEERELRLQVEAGPLLSMDFKFAPENTFGISESDYRNFLDELDKSPADRELEQFAEYERLRLNKQDELWKDIKAGKTINFSDDAEYNAELALWKDSFPKETRNHLKCVSNYPLFEVSISRFDSNHKLPDLTIMKCGENPPVELWLWQAAARELYGRVEFDVYDEKIVREKVEEVKENITKVKKTRAKNRRFSYYPLGGQHLELATKGIQGKRYANHPFVLANTKEKKLPLNYDVDTSDIDQWIMKEAEEFYMKEVEGVTKATELKKALIDIGTSIHKAPEALSVADFEVFKYTQGFLYYECLTALGLELAAMIQFNQGPYEWILKKVPDFDLFIIARTVCSSKTVFFSLCLPKRGRNRALRNGPFRKWLEADNFWCTEIVSINESRLQNLVTSQSAYINAFAQWYRFYGGNLREFEPPYQMWSTLAFQMLVHAEDKAMTEEIVTLWRYIEMEKLKNKLTIPKPYKIFKKLPTIFRSRLQIWALHRIVPMMKSERYERYAIAISSDMTKDEKELSSAFESDLPEEEEQLLDQIGLITEGQIVWKGCKNFIDGRPLSGPEKFMEIMYIGYQKNKLEVAPQNQDAKMVAKILKCEEQKRECRKSHMGARDFYRSEDFKMHEFCLKSVVFVADKIKDVLAQVIGPDWQRMICNEVERELFSLSWEKLATLKASSMNYPHIKPVRNKEGKMILPRQRVIERIIDHVYKNESTLLSQLPEIIEYLEELGGIYADIFKKMQHGGLREIYVMIIEGRLIQACIEIFARVVCRYLEIETIVNPDNKTALPVKHAKQREDLKQNKSIFTCNSSNDATTWNQTNYVTKFAYLLCAIFPGHYHPFILRTMELFRKKHILLPPGVIHLLEEHGNTPFTNEVIQRMMYYKAHPTECNFMDFENNQMIIETGFMQGILHINSSLWHAGVLIARECLFRRSLQAKNYPCDVISTDLVSSDDSARMVTVLVPEGLKKADVLRMMLHVISDQELIGVLYKRFGIILSEKSATCTEHAMEFNSEFYFGASLFRAIIKWAIASVVFHEVESLFSRQEAFYNLLQEAIENGCSISQARAIQIAQAFCHYSLIGLNNNDARDFYFNIMVKCPDPAFGFFLMDHPMAVGIAGLKYNYWLLTRNNATLSNRINKLITRKDITTTSAATITTCVAINFGSRIKWRKIVQRCQVKIPDWEQIIEQNPMILYTRPETKEEVLARMMVKLTDPGVTNSLSSTTSLTKMASSAIYIFDHPCIRLGSLWYESLLTDTPNMLTRLSLIAAGRIMAQEDIEVCPIEREREIFPLCDQYREFHRNLNAWCENIDTIILVPSLSSYRHRTKLVVFTDLTESTISLDDICKYKWFGHQNYYSTEMNDEIWASYRAKLPWLRDTVNETLSASPFNNHIQLRNFIAQETSKTRTLNLVGSPFFSTASHSSIVAMISRNFAPGKKIPTSKVDIVRGHMEEIRNVQHALRMVTCGPFLASRKQFLVNELLGSTEPVWRGEQHGLIHTKLMIMSVLQRFVQGEYYDITNLLNDIRKSRRGIIGLFTKFGLQYSARKVERAGETVWDGEIGSVRVRIVFEGDKVKEVWTDDLHRFYQQELAFLQLLKELKARDIVSNPKKDDRRGVVIFEKEIFKITCVSMIGAPIYVSGPKSGTILRDISDLLRKFDLNSLKIVPTAHEIKLKIIDEHKIFDPETKKKTPVEYTVLTYACTDSDLCTRVVNISEDISLSSFETAWIKNQPLHQLMFLEIVKCLIEDPGKIELMFLDTQALTHILRTHVTRLLEQKGFIQTTGKITEIVEPQIQVNVAEALKQFSKDLIITKEDINLIEKLTSEIPPSEFIYSEEELMASVEEPDERELIRKGHKMHGTYEFLTEDEKIIAKHSQLLQQTLLEGLLIDASDVKLYQVKDERVKMRTVLTFHRLAESFINYMETELTRSLARFGRGVYQTLDDPLFVRVFEFLLEKKFELEVPVVQTARDTLSHDIEVIAAQMGAGPSWAQLAEDEEVEIELDESEQESIPELEKSDED</sequence>
<evidence type="ECO:0000256" key="3">
    <source>
        <dbReference type="SAM" id="MobiDB-lite"/>
    </source>
</evidence>
<name>A0A1L3KPF0_9VIRU</name>
<dbReference type="InterPro" id="IPR007099">
    <property type="entry name" value="RNA-dir_pol_NSvirus"/>
</dbReference>
<keyword evidence="5" id="KW-0808">Transferase</keyword>
<evidence type="ECO:0000313" key="5">
    <source>
        <dbReference type="EMBL" id="APG79256.1"/>
    </source>
</evidence>
<dbReference type="GO" id="GO:0016787">
    <property type="term" value="F:hydrolase activity"/>
    <property type="evidence" value="ECO:0007669"/>
    <property type="project" value="UniProtKB-KW"/>
</dbReference>
<keyword evidence="5" id="KW-0696">RNA-directed RNA polymerase</keyword>
<keyword evidence="5" id="KW-0548">Nucleotidyltransferase</keyword>
<dbReference type="GO" id="GO:0039694">
    <property type="term" value="P:viral RNA genome replication"/>
    <property type="evidence" value="ECO:0007669"/>
    <property type="project" value="InterPro"/>
</dbReference>
<evidence type="ECO:0000256" key="1">
    <source>
        <dbReference type="ARBA" id="ARBA00022801"/>
    </source>
</evidence>
<dbReference type="PROSITE" id="PS50525">
    <property type="entry name" value="RDRP_SSRNA_NEG_SEG"/>
    <property type="match status" value="1"/>
</dbReference>
<proteinExistence type="inferred from homology"/>
<evidence type="ECO:0000259" key="4">
    <source>
        <dbReference type="PROSITE" id="PS50525"/>
    </source>
</evidence>